<evidence type="ECO:0000259" key="1">
    <source>
        <dbReference type="SMART" id="SM01321"/>
    </source>
</evidence>
<dbReference type="PANTHER" id="PTHR34322">
    <property type="entry name" value="TRANSPOSASE, Y1_TNP DOMAIN-CONTAINING"/>
    <property type="match status" value="1"/>
</dbReference>
<dbReference type="GO" id="GO:0003677">
    <property type="term" value="F:DNA binding"/>
    <property type="evidence" value="ECO:0007669"/>
    <property type="project" value="InterPro"/>
</dbReference>
<gene>
    <name evidence="2" type="ORF">A2188_02700</name>
</gene>
<reference evidence="2 3" key="1">
    <citation type="journal article" date="2016" name="Nat. Commun.">
        <title>Thousands of microbial genomes shed light on interconnected biogeochemical processes in an aquifer system.</title>
        <authorList>
            <person name="Anantharaman K."/>
            <person name="Brown C.T."/>
            <person name="Hug L.A."/>
            <person name="Sharon I."/>
            <person name="Castelle C.J."/>
            <person name="Probst A.J."/>
            <person name="Thomas B.C."/>
            <person name="Singh A."/>
            <person name="Wilkins M.J."/>
            <person name="Karaoz U."/>
            <person name="Brodie E.L."/>
            <person name="Williams K.H."/>
            <person name="Hubbard S.S."/>
            <person name="Banfield J.F."/>
        </authorList>
    </citation>
    <scope>NUCLEOTIDE SEQUENCE [LARGE SCALE GENOMIC DNA]</scope>
</reference>
<evidence type="ECO:0000313" key="2">
    <source>
        <dbReference type="EMBL" id="OGM77887.1"/>
    </source>
</evidence>
<organism evidence="2 3">
    <name type="scientific">Candidatus Woesebacteria bacterium RIFOXYA1_FULL_43_9</name>
    <dbReference type="NCBI Taxonomy" id="1802534"/>
    <lineage>
        <taxon>Bacteria</taxon>
        <taxon>Candidatus Woeseibacteriota</taxon>
    </lineage>
</organism>
<dbReference type="EMBL" id="MGHU01000010">
    <property type="protein sequence ID" value="OGM77887.1"/>
    <property type="molecule type" value="Genomic_DNA"/>
</dbReference>
<dbReference type="Pfam" id="PF01797">
    <property type="entry name" value="Y1_Tnp"/>
    <property type="match status" value="1"/>
</dbReference>
<dbReference type="Proteomes" id="UP000179241">
    <property type="component" value="Unassembled WGS sequence"/>
</dbReference>
<dbReference type="PANTHER" id="PTHR34322:SF2">
    <property type="entry name" value="TRANSPOSASE IS200-LIKE DOMAIN-CONTAINING PROTEIN"/>
    <property type="match status" value="1"/>
</dbReference>
<protein>
    <recommendedName>
        <fullName evidence="1">Transposase IS200-like domain-containing protein</fullName>
    </recommendedName>
</protein>
<dbReference type="AlphaFoldDB" id="A0A1F8CNI3"/>
<sequence>MPQRNSIKTYVKNGIYHVYNRGVEKRTIFEDEQDYKVFLKYLKEYLTPPPDPSKLLTTFTLQGASFQGIPHQHKNYHETINLLAHSLMPNHFHFILRQKTDRSMEFFLRSLATRYSMFFNKKYNRIGKLFQGHYKAILIDNERYLLYLSKYIHKNPKEYTDMLTDAYSSYSEYLDLRHTSWIETETILSYFKEQKNSLLKKTNSYKSFVEDEDETETALLGNLIIEK</sequence>
<dbReference type="Gene3D" id="3.30.70.1290">
    <property type="entry name" value="Transposase IS200-like"/>
    <property type="match status" value="1"/>
</dbReference>
<dbReference type="GO" id="GO:0004803">
    <property type="term" value="F:transposase activity"/>
    <property type="evidence" value="ECO:0007669"/>
    <property type="project" value="InterPro"/>
</dbReference>
<accession>A0A1F8CNI3</accession>
<evidence type="ECO:0000313" key="3">
    <source>
        <dbReference type="Proteomes" id="UP000179241"/>
    </source>
</evidence>
<name>A0A1F8CNI3_9BACT</name>
<dbReference type="InterPro" id="IPR002686">
    <property type="entry name" value="Transposase_17"/>
</dbReference>
<proteinExistence type="predicted"/>
<dbReference type="InterPro" id="IPR036515">
    <property type="entry name" value="Transposase_17_sf"/>
</dbReference>
<dbReference type="SMART" id="SM01321">
    <property type="entry name" value="Y1_Tnp"/>
    <property type="match status" value="1"/>
</dbReference>
<dbReference type="GO" id="GO:0006313">
    <property type="term" value="P:DNA transposition"/>
    <property type="evidence" value="ECO:0007669"/>
    <property type="project" value="InterPro"/>
</dbReference>
<feature type="domain" description="Transposase IS200-like" evidence="1">
    <location>
        <begin position="11"/>
        <end position="155"/>
    </location>
</feature>
<dbReference type="SUPFAM" id="SSF143422">
    <property type="entry name" value="Transposase IS200-like"/>
    <property type="match status" value="1"/>
</dbReference>
<comment type="caution">
    <text evidence="2">The sequence shown here is derived from an EMBL/GenBank/DDBJ whole genome shotgun (WGS) entry which is preliminary data.</text>
</comment>